<accession>A0ABW7UNF1</accession>
<comment type="caution">
    <text evidence="3">The sequence shown here is derived from an EMBL/GenBank/DDBJ whole genome shotgun (WGS) entry which is preliminary data.</text>
</comment>
<dbReference type="SUPFAM" id="SSF81296">
    <property type="entry name" value="E set domains"/>
    <property type="match status" value="3"/>
</dbReference>
<dbReference type="RefSeq" id="WP_055473796.1">
    <property type="nucleotide sequence ID" value="NZ_JBIRWE010000001.1"/>
</dbReference>
<evidence type="ECO:0000256" key="1">
    <source>
        <dbReference type="ARBA" id="ARBA00022729"/>
    </source>
</evidence>
<evidence type="ECO:0000259" key="2">
    <source>
        <dbReference type="SMART" id="SM00429"/>
    </source>
</evidence>
<dbReference type="InterPro" id="IPR052387">
    <property type="entry name" value="Fibrocystin"/>
</dbReference>
<dbReference type="CDD" id="cd00102">
    <property type="entry name" value="IPT"/>
    <property type="match status" value="3"/>
</dbReference>
<feature type="domain" description="IPT/TIG" evidence="2">
    <location>
        <begin position="160"/>
        <end position="242"/>
    </location>
</feature>
<dbReference type="InterPro" id="IPR002909">
    <property type="entry name" value="IPT_dom"/>
</dbReference>
<organism evidence="3 4">
    <name type="scientific">Streptomyces pathocidini</name>
    <dbReference type="NCBI Taxonomy" id="1650571"/>
    <lineage>
        <taxon>Bacteria</taxon>
        <taxon>Bacillati</taxon>
        <taxon>Actinomycetota</taxon>
        <taxon>Actinomycetes</taxon>
        <taxon>Kitasatosporales</taxon>
        <taxon>Streptomycetaceae</taxon>
        <taxon>Streptomyces</taxon>
    </lineage>
</organism>
<dbReference type="PANTHER" id="PTHR46769:SF2">
    <property type="entry name" value="FIBROCYSTIN-L ISOFORM 2 PRECURSOR-RELATED"/>
    <property type="match status" value="1"/>
</dbReference>
<evidence type="ECO:0000313" key="4">
    <source>
        <dbReference type="Proteomes" id="UP001611548"/>
    </source>
</evidence>
<dbReference type="Proteomes" id="UP001611548">
    <property type="component" value="Unassembled WGS sequence"/>
</dbReference>
<keyword evidence="4" id="KW-1185">Reference proteome</keyword>
<evidence type="ECO:0000313" key="3">
    <source>
        <dbReference type="EMBL" id="MFI1963270.1"/>
    </source>
</evidence>
<dbReference type="Pfam" id="PF01833">
    <property type="entry name" value="TIG"/>
    <property type="match status" value="3"/>
</dbReference>
<dbReference type="InterPro" id="IPR014756">
    <property type="entry name" value="Ig_E-set"/>
</dbReference>
<gene>
    <name evidence="3" type="ORF">ACH429_03880</name>
</gene>
<dbReference type="EMBL" id="JBIRWE010000001">
    <property type="protein sequence ID" value="MFI1963270.1"/>
    <property type="molecule type" value="Genomic_DNA"/>
</dbReference>
<dbReference type="Gene3D" id="2.60.40.10">
    <property type="entry name" value="Immunoglobulins"/>
    <property type="match status" value="3"/>
</dbReference>
<proteinExistence type="predicted"/>
<name>A0ABW7UNF1_9ACTN</name>
<dbReference type="InterPro" id="IPR013783">
    <property type="entry name" value="Ig-like_fold"/>
</dbReference>
<reference evidence="3 4" key="1">
    <citation type="submission" date="2024-10" db="EMBL/GenBank/DDBJ databases">
        <title>The Natural Products Discovery Center: Release of the First 8490 Sequenced Strains for Exploring Actinobacteria Biosynthetic Diversity.</title>
        <authorList>
            <person name="Kalkreuter E."/>
            <person name="Kautsar S.A."/>
            <person name="Yang D."/>
            <person name="Bader C.D."/>
            <person name="Teijaro C.N."/>
            <person name="Fluegel L."/>
            <person name="Davis C.M."/>
            <person name="Simpson J.R."/>
            <person name="Lauterbach L."/>
            <person name="Steele A.D."/>
            <person name="Gui C."/>
            <person name="Meng S."/>
            <person name="Li G."/>
            <person name="Viehrig K."/>
            <person name="Ye F."/>
            <person name="Su P."/>
            <person name="Kiefer A.F."/>
            <person name="Nichols A."/>
            <person name="Cepeda A.J."/>
            <person name="Yan W."/>
            <person name="Fan B."/>
            <person name="Jiang Y."/>
            <person name="Adhikari A."/>
            <person name="Zheng C.-J."/>
            <person name="Schuster L."/>
            <person name="Cowan T.M."/>
            <person name="Smanski M.J."/>
            <person name="Chevrette M.G."/>
            <person name="De Carvalho L.P.S."/>
            <person name="Shen B."/>
        </authorList>
    </citation>
    <scope>NUCLEOTIDE SEQUENCE [LARGE SCALE GENOMIC DNA]</scope>
    <source>
        <strain evidence="3 4">NPDC020327</strain>
    </source>
</reference>
<keyword evidence="1" id="KW-0732">Signal</keyword>
<dbReference type="PANTHER" id="PTHR46769">
    <property type="entry name" value="POLYCYSTIC KIDNEY AND HEPATIC DISEASE 1 (AUTOSOMAL RECESSIVE)-LIKE 1"/>
    <property type="match status" value="1"/>
</dbReference>
<feature type="domain" description="IPT/TIG" evidence="2">
    <location>
        <begin position="79"/>
        <end position="158"/>
    </location>
</feature>
<sequence>MPISPNSGPTGGGQTVTITGSNLSGTTSVKFGSKNATNVTNVSPTTVTAVTPSGAGEVGVTLTTPGGTSNPLPYFYLQSPLISGLSPTAGSTAGGTSVTITGNNLNNATVNFGANPGTVTNNNATSIIVTSPAGAAGNVTVTVTTNAGTVNAGTFTYVADPTITLIDPNSGSDAGGTSVTITGTNLTTTQSVTFDGTTAPGLQINSDTEIVVTTPPGTAGAVDVVVTTSGNSVTSIGGFTYVTPPLI</sequence>
<protein>
    <submittedName>
        <fullName evidence="3">IPT/TIG domain-containing protein</fullName>
    </submittedName>
</protein>
<dbReference type="SMART" id="SM00429">
    <property type="entry name" value="IPT"/>
    <property type="match status" value="3"/>
</dbReference>
<feature type="domain" description="IPT/TIG" evidence="2">
    <location>
        <begin position="1"/>
        <end position="77"/>
    </location>
</feature>